<dbReference type="InterPro" id="IPR013939">
    <property type="entry name" value="Regulatory_Dfp1/Him1"/>
</dbReference>
<name>A0AAD5RZM5_9PEZI</name>
<dbReference type="EMBL" id="JAKWBI020000013">
    <property type="protein sequence ID" value="KAJ2906499.1"/>
    <property type="molecule type" value="Genomic_DNA"/>
</dbReference>
<dbReference type="InterPro" id="IPR036420">
    <property type="entry name" value="BRCT_dom_sf"/>
</dbReference>
<dbReference type="InterPro" id="IPR055116">
    <property type="entry name" value="DBF4_BRCT"/>
</dbReference>
<keyword evidence="8" id="KW-1185">Reference proteome</keyword>
<accession>A0AAD5RZM5</accession>
<proteinExistence type="predicted"/>
<feature type="domain" description="DBF4-type" evidence="6">
    <location>
        <begin position="559"/>
        <end position="608"/>
    </location>
</feature>
<keyword evidence="2 4" id="KW-0863">Zinc-finger</keyword>
<keyword evidence="1" id="KW-0479">Metal-binding</keyword>
<feature type="compositionally biased region" description="Basic and acidic residues" evidence="5">
    <location>
        <begin position="500"/>
        <end position="509"/>
    </location>
</feature>
<evidence type="ECO:0000256" key="4">
    <source>
        <dbReference type="PROSITE-ProRule" id="PRU00600"/>
    </source>
</evidence>
<gene>
    <name evidence="7" type="ORF">MKZ38_001480</name>
</gene>
<reference evidence="7" key="1">
    <citation type="submission" date="2022-07" db="EMBL/GenBank/DDBJ databases">
        <title>Draft genome sequence of Zalerion maritima ATCC 34329, a (micro)plastics degrading marine fungus.</title>
        <authorList>
            <person name="Paco A."/>
            <person name="Goncalves M.F.M."/>
            <person name="Rocha-Santos T.A.P."/>
            <person name="Alves A."/>
        </authorList>
    </citation>
    <scope>NUCLEOTIDE SEQUENCE</scope>
    <source>
        <strain evidence="7">ATCC 34329</strain>
    </source>
</reference>
<feature type="compositionally biased region" description="Polar residues" evidence="5">
    <location>
        <begin position="209"/>
        <end position="224"/>
    </location>
</feature>
<dbReference type="SUPFAM" id="SSF52113">
    <property type="entry name" value="BRCT domain"/>
    <property type="match status" value="1"/>
</dbReference>
<feature type="region of interest" description="Disordered" evidence="5">
    <location>
        <begin position="172"/>
        <end position="224"/>
    </location>
</feature>
<feature type="compositionally biased region" description="Basic and acidic residues" evidence="5">
    <location>
        <begin position="63"/>
        <end position="75"/>
    </location>
</feature>
<dbReference type="PROSITE" id="PS51265">
    <property type="entry name" value="ZF_DBF4"/>
    <property type="match status" value="1"/>
</dbReference>
<dbReference type="AlphaFoldDB" id="A0AAD5RZM5"/>
<dbReference type="GO" id="GO:1901987">
    <property type="term" value="P:regulation of cell cycle phase transition"/>
    <property type="evidence" value="ECO:0007669"/>
    <property type="project" value="TreeGrafter"/>
</dbReference>
<dbReference type="FunFam" id="6.10.250.3410:FF:000001">
    <property type="entry name" value="Protein DBF4 homolog A"/>
    <property type="match status" value="1"/>
</dbReference>
<dbReference type="Proteomes" id="UP001201980">
    <property type="component" value="Unassembled WGS sequence"/>
</dbReference>
<dbReference type="SMART" id="SM00586">
    <property type="entry name" value="ZnF_DBF"/>
    <property type="match status" value="1"/>
</dbReference>
<evidence type="ECO:0000256" key="3">
    <source>
        <dbReference type="ARBA" id="ARBA00022833"/>
    </source>
</evidence>
<evidence type="ECO:0000256" key="1">
    <source>
        <dbReference type="ARBA" id="ARBA00022723"/>
    </source>
</evidence>
<dbReference type="Pfam" id="PF07535">
    <property type="entry name" value="zf-DBF"/>
    <property type="match status" value="1"/>
</dbReference>
<evidence type="ECO:0000256" key="2">
    <source>
        <dbReference type="ARBA" id="ARBA00022771"/>
    </source>
</evidence>
<evidence type="ECO:0000256" key="5">
    <source>
        <dbReference type="SAM" id="MobiDB-lite"/>
    </source>
</evidence>
<evidence type="ECO:0000259" key="6">
    <source>
        <dbReference type="PROSITE" id="PS51265"/>
    </source>
</evidence>
<dbReference type="GO" id="GO:0043539">
    <property type="term" value="F:protein serine/threonine kinase activator activity"/>
    <property type="evidence" value="ECO:0007669"/>
    <property type="project" value="TreeGrafter"/>
</dbReference>
<dbReference type="Gene3D" id="6.10.250.3410">
    <property type="entry name" value="DBF zinc finger"/>
    <property type="match status" value="1"/>
</dbReference>
<dbReference type="GO" id="GO:0031431">
    <property type="term" value="C:Dbf4-dependent protein kinase complex"/>
    <property type="evidence" value="ECO:0007669"/>
    <property type="project" value="TreeGrafter"/>
</dbReference>
<comment type="caution">
    <text evidence="7">The sequence shown here is derived from an EMBL/GenBank/DDBJ whole genome shotgun (WGS) entry which is preliminary data.</text>
</comment>
<keyword evidence="3" id="KW-0862">Zinc</keyword>
<dbReference type="PANTHER" id="PTHR15375:SF26">
    <property type="entry name" value="PROTEIN CHIFFON"/>
    <property type="match status" value="1"/>
</dbReference>
<protein>
    <submittedName>
        <fullName evidence="7">Dfp1 him1</fullName>
    </submittedName>
</protein>
<dbReference type="Pfam" id="PF08630">
    <property type="entry name" value="Dfp1_Him1_M"/>
    <property type="match status" value="1"/>
</dbReference>
<feature type="region of interest" description="Disordered" evidence="5">
    <location>
        <begin position="1"/>
        <end position="108"/>
    </location>
</feature>
<organism evidence="7 8">
    <name type="scientific">Zalerion maritima</name>
    <dbReference type="NCBI Taxonomy" id="339359"/>
    <lineage>
        <taxon>Eukaryota</taxon>
        <taxon>Fungi</taxon>
        <taxon>Dikarya</taxon>
        <taxon>Ascomycota</taxon>
        <taxon>Pezizomycotina</taxon>
        <taxon>Sordariomycetes</taxon>
        <taxon>Lulworthiomycetidae</taxon>
        <taxon>Lulworthiales</taxon>
        <taxon>Lulworthiaceae</taxon>
        <taxon>Zalerion</taxon>
    </lineage>
</organism>
<dbReference type="PANTHER" id="PTHR15375">
    <property type="entry name" value="ACTIVATOR OF S-PHASE KINASE-RELATED"/>
    <property type="match status" value="1"/>
</dbReference>
<dbReference type="InterPro" id="IPR051590">
    <property type="entry name" value="Replication_Regulatory_Kinase"/>
</dbReference>
<feature type="region of interest" description="Disordered" evidence="5">
    <location>
        <begin position="492"/>
        <end position="563"/>
    </location>
</feature>
<feature type="region of interest" description="Disordered" evidence="5">
    <location>
        <begin position="266"/>
        <end position="286"/>
    </location>
</feature>
<evidence type="ECO:0000313" key="7">
    <source>
        <dbReference type="EMBL" id="KAJ2906499.1"/>
    </source>
</evidence>
<dbReference type="GO" id="GO:0003676">
    <property type="term" value="F:nucleic acid binding"/>
    <property type="evidence" value="ECO:0007669"/>
    <property type="project" value="InterPro"/>
</dbReference>
<dbReference type="GO" id="GO:0010571">
    <property type="term" value="P:positive regulation of nuclear cell cycle DNA replication"/>
    <property type="evidence" value="ECO:0007669"/>
    <property type="project" value="TreeGrafter"/>
</dbReference>
<dbReference type="Pfam" id="PF22437">
    <property type="entry name" value="DBF4_BRCT"/>
    <property type="match status" value="1"/>
</dbReference>
<dbReference type="GO" id="GO:0008270">
    <property type="term" value="F:zinc ion binding"/>
    <property type="evidence" value="ECO:0007669"/>
    <property type="project" value="UniProtKB-KW"/>
</dbReference>
<sequence length="622" mass="69950">MAARRAPLSSNPNAANSPIRPSHSLLSKNGRTYAGSRLAERDPHQQPPAKKQALNNGGQRHLSYRDAHHLVDHRSRNSTYDAKISRERSRIHHDRVGNATASGHQKLTEGDLDNLRQWQNHHRAKFPKFVFYFEKVPETDRYNCKKQLSALGAREENFFSINVTHVITTRPIPAMEKSKPDTADSEQDQPQTINPAVLSRDNSSKRNMDLTTSRRTHATTVNTQDDVKRIKPRSNDVLHRARDMGMKIWSLDKLQRVLELLLEDDNSGGRQRGHGGHGASKSAGEPNLLQMLQNERVNGPADRDPTVAAKELHMFKGPYIYIYDVNEKLKPIMAREYAKVADKQDGDWPQFRSVAGGRCPFVEEPEAAREAAAARERTRKAARAQESRLTAKPGLGKRTLSQMQDAQNRIAPPRALFEPPKPVASKDARENAFTSRAVAPRLLAGEPVASGLQKSKITSAIQSQMISSTTGTLGAKAGTSREVQGLQRAVLQRHTSNDSTSRRVEHSTQDEGTSSRPLSQGRACQQQKRLDIIEEDNSLQTKTKKTKSRSQVVVKPKRRDPKPGYCENCQDKFDDFEEHIESRKHRRFAENSHNWTALDDLFSLLERPSKPRSVSHSFGSEF</sequence>
<dbReference type="InterPro" id="IPR006572">
    <property type="entry name" value="Znf_DBF"/>
</dbReference>
<dbReference type="InterPro" id="IPR038545">
    <property type="entry name" value="Znf_DBF_sf"/>
</dbReference>
<dbReference type="Gene3D" id="3.40.50.10190">
    <property type="entry name" value="BRCT domain"/>
    <property type="match status" value="1"/>
</dbReference>
<evidence type="ECO:0000313" key="8">
    <source>
        <dbReference type="Proteomes" id="UP001201980"/>
    </source>
</evidence>
<feature type="compositionally biased region" description="Polar residues" evidence="5">
    <location>
        <begin position="510"/>
        <end position="527"/>
    </location>
</feature>